<feature type="compositionally biased region" description="Low complexity" evidence="1">
    <location>
        <begin position="15"/>
        <end position="24"/>
    </location>
</feature>
<sequence>MSWNEAAMAAALNLQRQRQQQRTQNSHDLLQHGHENPAKSIRGMLDDCAQRAQDNAGMASLAREDVRQALMLRHPGAADGQSYLQAFFDAVSFLYMRVTSDPSLDAHWIRKQRDYLLNMINEAVHNVISHGHYSLEKRNFKLRRLRPC</sequence>
<reference evidence="2 3" key="1">
    <citation type="submission" date="2019-07" db="EMBL/GenBank/DDBJ databases">
        <title>Rhodotorula toruloides NBRC10032 genome sequencing.</title>
        <authorList>
            <person name="Shida Y."/>
            <person name="Takaku H."/>
            <person name="Ogasawara W."/>
            <person name="Mori K."/>
        </authorList>
    </citation>
    <scope>NUCLEOTIDE SEQUENCE [LARGE SCALE GENOMIC DNA]</scope>
    <source>
        <strain evidence="2 3">NBRC10032</strain>
    </source>
</reference>
<dbReference type="OrthoDB" id="10418134at2759"/>
<organism evidence="2 3">
    <name type="scientific">Rhodotorula toruloides</name>
    <name type="common">Yeast</name>
    <name type="synonym">Rhodosporidium toruloides</name>
    <dbReference type="NCBI Taxonomy" id="5286"/>
    <lineage>
        <taxon>Eukaryota</taxon>
        <taxon>Fungi</taxon>
        <taxon>Dikarya</taxon>
        <taxon>Basidiomycota</taxon>
        <taxon>Pucciniomycotina</taxon>
        <taxon>Microbotryomycetes</taxon>
        <taxon>Sporidiobolales</taxon>
        <taxon>Sporidiobolaceae</taxon>
        <taxon>Rhodotorula</taxon>
    </lineage>
</organism>
<name>A0A511KF06_RHOTO</name>
<evidence type="ECO:0000313" key="2">
    <source>
        <dbReference type="EMBL" id="GEM08516.1"/>
    </source>
</evidence>
<dbReference type="Proteomes" id="UP000321518">
    <property type="component" value="Unassembled WGS sequence"/>
</dbReference>
<evidence type="ECO:0000256" key="1">
    <source>
        <dbReference type="SAM" id="MobiDB-lite"/>
    </source>
</evidence>
<evidence type="ECO:0000313" key="3">
    <source>
        <dbReference type="Proteomes" id="UP000321518"/>
    </source>
</evidence>
<feature type="region of interest" description="Disordered" evidence="1">
    <location>
        <begin position="13"/>
        <end position="34"/>
    </location>
</feature>
<gene>
    <name evidence="2" type="ORF">Rt10032_c05g2533</name>
</gene>
<dbReference type="AlphaFoldDB" id="A0A511KF06"/>
<accession>A0A511KF06</accession>
<protein>
    <submittedName>
        <fullName evidence="2">Uncharacterized protein</fullName>
    </submittedName>
</protein>
<proteinExistence type="predicted"/>
<dbReference type="EMBL" id="BJWK01000005">
    <property type="protein sequence ID" value="GEM08516.1"/>
    <property type="molecule type" value="Genomic_DNA"/>
</dbReference>
<comment type="caution">
    <text evidence="2">The sequence shown here is derived from an EMBL/GenBank/DDBJ whole genome shotgun (WGS) entry which is preliminary data.</text>
</comment>